<dbReference type="EMBL" id="ASHM01183750">
    <property type="protein sequence ID" value="PNX65710.1"/>
    <property type="molecule type" value="Genomic_DNA"/>
</dbReference>
<evidence type="ECO:0000313" key="2">
    <source>
        <dbReference type="EMBL" id="PNX65710.1"/>
    </source>
</evidence>
<sequence>MASVTEDSQGGQNMNDEPYNPEEPQISVATPPLATAAMALPPGAPMQDIMAALVNAINRQSDMILQQNQKFEQH</sequence>
<feature type="compositionally biased region" description="Polar residues" evidence="1">
    <location>
        <begin position="1"/>
        <end position="15"/>
    </location>
</feature>
<feature type="region of interest" description="Disordered" evidence="1">
    <location>
        <begin position="1"/>
        <end position="30"/>
    </location>
</feature>
<name>A0A2K3KHE2_TRIPR</name>
<reference evidence="2 3" key="2">
    <citation type="journal article" date="2017" name="Front. Plant Sci.">
        <title>Gene Classification and Mining of Molecular Markers Useful in Red Clover (Trifolium pratense) Breeding.</title>
        <authorList>
            <person name="Istvanek J."/>
            <person name="Dluhosova J."/>
            <person name="Dluhos P."/>
            <person name="Patkova L."/>
            <person name="Nedelnik J."/>
            <person name="Repkova J."/>
        </authorList>
    </citation>
    <scope>NUCLEOTIDE SEQUENCE [LARGE SCALE GENOMIC DNA]</scope>
    <source>
        <strain evidence="3">cv. Tatra</strain>
        <tissue evidence="2">Young leaves</tissue>
    </source>
</reference>
<comment type="caution">
    <text evidence="2">The sequence shown here is derived from an EMBL/GenBank/DDBJ whole genome shotgun (WGS) entry which is preliminary data.</text>
</comment>
<evidence type="ECO:0000256" key="1">
    <source>
        <dbReference type="SAM" id="MobiDB-lite"/>
    </source>
</evidence>
<proteinExistence type="predicted"/>
<reference evidence="2 3" key="1">
    <citation type="journal article" date="2014" name="Am. J. Bot.">
        <title>Genome assembly and annotation for red clover (Trifolium pratense; Fabaceae).</title>
        <authorList>
            <person name="Istvanek J."/>
            <person name="Jaros M."/>
            <person name="Krenek A."/>
            <person name="Repkova J."/>
        </authorList>
    </citation>
    <scope>NUCLEOTIDE SEQUENCE [LARGE SCALE GENOMIC DNA]</scope>
    <source>
        <strain evidence="3">cv. Tatra</strain>
        <tissue evidence="2">Young leaves</tissue>
    </source>
</reference>
<dbReference type="AlphaFoldDB" id="A0A2K3KHE2"/>
<protein>
    <submittedName>
        <fullName evidence="2">Uncharacterized protein</fullName>
    </submittedName>
</protein>
<evidence type="ECO:0000313" key="3">
    <source>
        <dbReference type="Proteomes" id="UP000236291"/>
    </source>
</evidence>
<organism evidence="2 3">
    <name type="scientific">Trifolium pratense</name>
    <name type="common">Red clover</name>
    <dbReference type="NCBI Taxonomy" id="57577"/>
    <lineage>
        <taxon>Eukaryota</taxon>
        <taxon>Viridiplantae</taxon>
        <taxon>Streptophyta</taxon>
        <taxon>Embryophyta</taxon>
        <taxon>Tracheophyta</taxon>
        <taxon>Spermatophyta</taxon>
        <taxon>Magnoliopsida</taxon>
        <taxon>eudicotyledons</taxon>
        <taxon>Gunneridae</taxon>
        <taxon>Pentapetalae</taxon>
        <taxon>rosids</taxon>
        <taxon>fabids</taxon>
        <taxon>Fabales</taxon>
        <taxon>Fabaceae</taxon>
        <taxon>Papilionoideae</taxon>
        <taxon>50 kb inversion clade</taxon>
        <taxon>NPAAA clade</taxon>
        <taxon>Hologalegina</taxon>
        <taxon>IRL clade</taxon>
        <taxon>Trifolieae</taxon>
        <taxon>Trifolium</taxon>
    </lineage>
</organism>
<accession>A0A2K3KHE2</accession>
<feature type="non-terminal residue" evidence="2">
    <location>
        <position position="74"/>
    </location>
</feature>
<dbReference type="Proteomes" id="UP000236291">
    <property type="component" value="Unassembled WGS sequence"/>
</dbReference>
<gene>
    <name evidence="2" type="ORF">L195_g062734</name>
</gene>